<dbReference type="AlphaFoldDB" id="A0AA38GTS9"/>
<feature type="compositionally biased region" description="Gly residues" evidence="1">
    <location>
        <begin position="18"/>
        <end position="30"/>
    </location>
</feature>
<evidence type="ECO:0000256" key="1">
    <source>
        <dbReference type="SAM" id="MobiDB-lite"/>
    </source>
</evidence>
<organism evidence="2 3">
    <name type="scientific">Taxus chinensis</name>
    <name type="common">Chinese yew</name>
    <name type="synonym">Taxus wallichiana var. chinensis</name>
    <dbReference type="NCBI Taxonomy" id="29808"/>
    <lineage>
        <taxon>Eukaryota</taxon>
        <taxon>Viridiplantae</taxon>
        <taxon>Streptophyta</taxon>
        <taxon>Embryophyta</taxon>
        <taxon>Tracheophyta</taxon>
        <taxon>Spermatophyta</taxon>
        <taxon>Pinopsida</taxon>
        <taxon>Pinidae</taxon>
        <taxon>Conifers II</taxon>
        <taxon>Cupressales</taxon>
        <taxon>Taxaceae</taxon>
        <taxon>Taxus</taxon>
    </lineage>
</organism>
<keyword evidence="3" id="KW-1185">Reference proteome</keyword>
<dbReference type="EMBL" id="JAHRHJ020000002">
    <property type="protein sequence ID" value="KAH9326370.1"/>
    <property type="molecule type" value="Genomic_DNA"/>
</dbReference>
<feature type="region of interest" description="Disordered" evidence="1">
    <location>
        <begin position="18"/>
        <end position="66"/>
    </location>
</feature>
<feature type="non-terminal residue" evidence="2">
    <location>
        <position position="1"/>
    </location>
</feature>
<accession>A0AA38GTS9</accession>
<name>A0AA38GTS9_TAXCH</name>
<reference evidence="2 3" key="1">
    <citation type="journal article" date="2021" name="Nat. Plants">
        <title>The Taxus genome provides insights into paclitaxel biosynthesis.</title>
        <authorList>
            <person name="Xiong X."/>
            <person name="Gou J."/>
            <person name="Liao Q."/>
            <person name="Li Y."/>
            <person name="Zhou Q."/>
            <person name="Bi G."/>
            <person name="Li C."/>
            <person name="Du R."/>
            <person name="Wang X."/>
            <person name="Sun T."/>
            <person name="Guo L."/>
            <person name="Liang H."/>
            <person name="Lu P."/>
            <person name="Wu Y."/>
            <person name="Zhang Z."/>
            <person name="Ro D.K."/>
            <person name="Shang Y."/>
            <person name="Huang S."/>
            <person name="Yan J."/>
        </authorList>
    </citation>
    <scope>NUCLEOTIDE SEQUENCE [LARGE SCALE GENOMIC DNA]</scope>
    <source>
        <strain evidence="2">Ta-2019</strain>
    </source>
</reference>
<dbReference type="Proteomes" id="UP000824469">
    <property type="component" value="Unassembled WGS sequence"/>
</dbReference>
<comment type="caution">
    <text evidence="2">The sequence shown here is derived from an EMBL/GenBank/DDBJ whole genome shotgun (WGS) entry which is preliminary data.</text>
</comment>
<evidence type="ECO:0000313" key="3">
    <source>
        <dbReference type="Proteomes" id="UP000824469"/>
    </source>
</evidence>
<sequence length="66" mass="6030">LGGVFRKGTSVQNFVLTLGGGTGQSSGGGAPSQTIGTQFSGTMGALGTTPIGPIGPSGFGGSGGSG</sequence>
<feature type="non-terminal residue" evidence="2">
    <location>
        <position position="66"/>
    </location>
</feature>
<evidence type="ECO:0000313" key="2">
    <source>
        <dbReference type="EMBL" id="KAH9326370.1"/>
    </source>
</evidence>
<gene>
    <name evidence="2" type="ORF">KI387_006548</name>
</gene>
<feature type="compositionally biased region" description="Polar residues" evidence="1">
    <location>
        <begin position="31"/>
        <end position="41"/>
    </location>
</feature>
<proteinExistence type="predicted"/>
<feature type="compositionally biased region" description="Gly residues" evidence="1">
    <location>
        <begin position="55"/>
        <end position="66"/>
    </location>
</feature>
<protein>
    <submittedName>
        <fullName evidence="2">Uncharacterized protein</fullName>
    </submittedName>
</protein>